<accession>A0ABW0QT87</accession>
<keyword evidence="2" id="KW-1185">Reference proteome</keyword>
<dbReference type="EMBL" id="JBHSNF010000003">
    <property type="protein sequence ID" value="MFC5526767.1"/>
    <property type="molecule type" value="Genomic_DNA"/>
</dbReference>
<organism evidence="1 2">
    <name type="scientific">Rhodanobacter ginsengisoli</name>
    <dbReference type="NCBI Taxonomy" id="418646"/>
    <lineage>
        <taxon>Bacteria</taxon>
        <taxon>Pseudomonadati</taxon>
        <taxon>Pseudomonadota</taxon>
        <taxon>Gammaproteobacteria</taxon>
        <taxon>Lysobacterales</taxon>
        <taxon>Rhodanobacteraceae</taxon>
        <taxon>Rhodanobacter</taxon>
    </lineage>
</organism>
<sequence length="373" mass="40255">MPRKLALKRLTASDLTLFKWHFQNRPAGNQKAFNLDADVLVGRLYPQLGELALVPQPRYPLDLYLCGPGLSPANNLQRKILKQRKNWRLNGELIDNPVENPELYNVLAPGDFALLGFAGDGTPTTANVVLVAGALPDDARLHAELAHRFANGSMWVLDDELVQEILSAASPPAGHPLYDWADTSLLEDAVLGGAAGAEAINARRGSRGISPEDFMRSRRNAEATGVAGEELLNAWLDGERGEGRIQAFEWTASINAVAPYDFRVTGLANEIRVVDAKSTVGGFSNPVHLSLAELAVAVGGPDPYDICRLYEVTEDGAKMRIARNIGPSLQGILVTLSALPEGVTADSISIRPESLNFSAEVILLGPPEAERQE</sequence>
<evidence type="ECO:0008006" key="3">
    <source>
        <dbReference type="Google" id="ProtNLM"/>
    </source>
</evidence>
<name>A0ABW0QT87_9GAMM</name>
<evidence type="ECO:0000313" key="2">
    <source>
        <dbReference type="Proteomes" id="UP001596114"/>
    </source>
</evidence>
<proteinExistence type="predicted"/>
<dbReference type="Proteomes" id="UP001596114">
    <property type="component" value="Unassembled WGS sequence"/>
</dbReference>
<gene>
    <name evidence="1" type="ORF">ACFPPA_13580</name>
</gene>
<protein>
    <recommendedName>
        <fullName evidence="3">Protein NO VEIN C-terminal domain-containing protein</fullName>
    </recommendedName>
</protein>
<comment type="caution">
    <text evidence="1">The sequence shown here is derived from an EMBL/GenBank/DDBJ whole genome shotgun (WGS) entry which is preliminary data.</text>
</comment>
<dbReference type="RefSeq" id="WP_377320793.1">
    <property type="nucleotide sequence ID" value="NZ_JBHSNF010000003.1"/>
</dbReference>
<evidence type="ECO:0000313" key="1">
    <source>
        <dbReference type="EMBL" id="MFC5526767.1"/>
    </source>
</evidence>
<reference evidence="2" key="1">
    <citation type="journal article" date="2019" name="Int. J. Syst. Evol. Microbiol.">
        <title>The Global Catalogue of Microorganisms (GCM) 10K type strain sequencing project: providing services to taxonomists for standard genome sequencing and annotation.</title>
        <authorList>
            <consortium name="The Broad Institute Genomics Platform"/>
            <consortium name="The Broad Institute Genome Sequencing Center for Infectious Disease"/>
            <person name="Wu L."/>
            <person name="Ma J."/>
        </authorList>
    </citation>
    <scope>NUCLEOTIDE SEQUENCE [LARGE SCALE GENOMIC DNA]</scope>
    <source>
        <strain evidence="2">CGMCC 1.16619</strain>
    </source>
</reference>